<protein>
    <recommendedName>
        <fullName evidence="4">Phorbol-ester/DAG-type domain-containing protein</fullName>
    </recommendedName>
</protein>
<reference evidence="2" key="2">
    <citation type="submission" date="2020-05" db="UniProtKB">
        <authorList>
            <consortium name="EnsemblMetazoa"/>
        </authorList>
    </citation>
    <scope>IDENTIFICATION</scope>
    <source>
        <strain evidence="2">MINIMUS1</strain>
    </source>
</reference>
<name>A0A182W4K3_9DIPT</name>
<feature type="chain" id="PRO_5008140731" description="Phorbol-ester/DAG-type domain-containing protein" evidence="1">
    <location>
        <begin position="22"/>
        <end position="285"/>
    </location>
</feature>
<sequence>MVLQSTASLLCMACVLRIGHPDTRTSPRVRSQRHLRRWLYRTRDQLAKMSCCGCCGWSVPSVGRIRQPSRNYGRSASYPGRRCSFGTFATVQGRRRKSSVGVRLGTADGWRVRKISASGRYIPARPNSSGVEKPFGSSSSWPGRRRAIRVRDRSLVALRLRSGDPHGRQIRCTPDWSENAVSGDHLWVPTSVSGDCCYVGDNDCTKHGPRMKCAACKIISHASCISVLMERSQLQCKPTFRDVGVRQYREQTKTTHHWVHRRTEKGKCKQCGKNYRFSYTAPQKR</sequence>
<keyword evidence="3" id="KW-1185">Reference proteome</keyword>
<accession>A0A182W4K3</accession>
<feature type="signal peptide" evidence="1">
    <location>
        <begin position="1"/>
        <end position="21"/>
    </location>
</feature>
<reference evidence="3" key="1">
    <citation type="submission" date="2013-03" db="EMBL/GenBank/DDBJ databases">
        <title>The Genome Sequence of Anopheles minimus MINIMUS1.</title>
        <authorList>
            <consortium name="The Broad Institute Genomics Platform"/>
            <person name="Neafsey D.E."/>
            <person name="Walton C."/>
            <person name="Walker B."/>
            <person name="Young S.K."/>
            <person name="Zeng Q."/>
            <person name="Gargeya S."/>
            <person name="Fitzgerald M."/>
            <person name="Haas B."/>
            <person name="Abouelleil A."/>
            <person name="Allen A.W."/>
            <person name="Alvarado L."/>
            <person name="Arachchi H.M."/>
            <person name="Berlin A.M."/>
            <person name="Chapman S.B."/>
            <person name="Gainer-Dewar J."/>
            <person name="Goldberg J."/>
            <person name="Griggs A."/>
            <person name="Gujja S."/>
            <person name="Hansen M."/>
            <person name="Howarth C."/>
            <person name="Imamovic A."/>
            <person name="Ireland A."/>
            <person name="Larimer J."/>
            <person name="McCowan C."/>
            <person name="Murphy C."/>
            <person name="Pearson M."/>
            <person name="Poon T.W."/>
            <person name="Priest M."/>
            <person name="Roberts A."/>
            <person name="Saif S."/>
            <person name="Shea T."/>
            <person name="Sisk P."/>
            <person name="Sykes S."/>
            <person name="Wortman J."/>
            <person name="Nusbaum C."/>
            <person name="Birren B."/>
        </authorList>
    </citation>
    <scope>NUCLEOTIDE SEQUENCE [LARGE SCALE GENOMIC DNA]</scope>
    <source>
        <strain evidence="3">MINIMUS1</strain>
    </source>
</reference>
<proteinExistence type="predicted"/>
<dbReference type="GO" id="GO:0005886">
    <property type="term" value="C:plasma membrane"/>
    <property type="evidence" value="ECO:0007669"/>
    <property type="project" value="TreeGrafter"/>
</dbReference>
<evidence type="ECO:0000313" key="3">
    <source>
        <dbReference type="Proteomes" id="UP000075920"/>
    </source>
</evidence>
<dbReference type="PANTHER" id="PTHR11255">
    <property type="entry name" value="DIACYLGLYCEROL KINASE"/>
    <property type="match status" value="1"/>
</dbReference>
<dbReference type="GO" id="GO:0004143">
    <property type="term" value="F:ATP-dependent diacylglycerol kinase activity"/>
    <property type="evidence" value="ECO:0007669"/>
    <property type="project" value="InterPro"/>
</dbReference>
<dbReference type="PANTHER" id="PTHR11255:SF80">
    <property type="entry name" value="EYE-SPECIFIC DIACYLGLYCEROL KINASE"/>
    <property type="match status" value="1"/>
</dbReference>
<dbReference type="InterPro" id="IPR037607">
    <property type="entry name" value="DGK"/>
</dbReference>
<evidence type="ECO:0008006" key="4">
    <source>
        <dbReference type="Google" id="ProtNLM"/>
    </source>
</evidence>
<evidence type="ECO:0000313" key="2">
    <source>
        <dbReference type="EnsemblMetazoa" id="AMIN005266-PA"/>
    </source>
</evidence>
<dbReference type="GO" id="GO:0007165">
    <property type="term" value="P:signal transduction"/>
    <property type="evidence" value="ECO:0007669"/>
    <property type="project" value="InterPro"/>
</dbReference>
<dbReference type="Proteomes" id="UP000075920">
    <property type="component" value="Unassembled WGS sequence"/>
</dbReference>
<dbReference type="VEuPathDB" id="VectorBase:AMIN005266"/>
<dbReference type="EnsemblMetazoa" id="AMIN005266-RA">
    <property type="protein sequence ID" value="AMIN005266-PA"/>
    <property type="gene ID" value="AMIN005266"/>
</dbReference>
<keyword evidence="1" id="KW-0732">Signal</keyword>
<dbReference type="AlphaFoldDB" id="A0A182W4K3"/>
<evidence type="ECO:0000256" key="1">
    <source>
        <dbReference type="SAM" id="SignalP"/>
    </source>
</evidence>
<organism evidence="2 3">
    <name type="scientific">Anopheles minimus</name>
    <dbReference type="NCBI Taxonomy" id="112268"/>
    <lineage>
        <taxon>Eukaryota</taxon>
        <taxon>Metazoa</taxon>
        <taxon>Ecdysozoa</taxon>
        <taxon>Arthropoda</taxon>
        <taxon>Hexapoda</taxon>
        <taxon>Insecta</taxon>
        <taxon>Pterygota</taxon>
        <taxon>Neoptera</taxon>
        <taxon>Endopterygota</taxon>
        <taxon>Diptera</taxon>
        <taxon>Nematocera</taxon>
        <taxon>Culicoidea</taxon>
        <taxon>Culicidae</taxon>
        <taxon>Anophelinae</taxon>
        <taxon>Anopheles</taxon>
    </lineage>
</organism>
<dbReference type="CDD" id="cd20802">
    <property type="entry name" value="C1_DGK_typeIV_rpt1"/>
    <property type="match status" value="1"/>
</dbReference>
<dbReference type="STRING" id="112268.A0A182W4K3"/>